<dbReference type="Proteomes" id="UP000678499">
    <property type="component" value="Unassembled WGS sequence"/>
</dbReference>
<evidence type="ECO:0000313" key="2">
    <source>
        <dbReference type="EMBL" id="CAD7285803.1"/>
    </source>
</evidence>
<dbReference type="EMBL" id="OA905277">
    <property type="protein sequence ID" value="CAD7285803.1"/>
    <property type="molecule type" value="Genomic_DNA"/>
</dbReference>
<feature type="non-terminal residue" evidence="2">
    <location>
        <position position="1"/>
    </location>
</feature>
<accession>A0A7R9C217</accession>
<protein>
    <submittedName>
        <fullName evidence="2">Uncharacterized protein</fullName>
    </submittedName>
</protein>
<name>A0A7R9C217_9CRUS</name>
<dbReference type="AlphaFoldDB" id="A0A7R9C217"/>
<reference evidence="2" key="1">
    <citation type="submission" date="2020-11" db="EMBL/GenBank/DDBJ databases">
        <authorList>
            <person name="Tran Van P."/>
        </authorList>
    </citation>
    <scope>NUCLEOTIDE SEQUENCE</scope>
</reference>
<evidence type="ECO:0000313" key="3">
    <source>
        <dbReference type="Proteomes" id="UP000678499"/>
    </source>
</evidence>
<gene>
    <name evidence="2" type="ORF">NMOB1V02_LOCUS13405</name>
</gene>
<sequence length="267" mass="30239">MKLASAVELFLSIASVVLERREDLLKSGENVSLQELFLDGTTERSHRQGRIVVVPPMFTQNLCVFGLIFGVPLSFLIPVVRIQTSPDDEEDSEEDEDSRRRQDVDVDDDERDIVPPIKQQIFQEDESNDPGVAPFALANISAPRSFGDSSAELVEEYDLDLMHEDNLVTLNNYFDYMEVKTEVCKRRMICELAASPDSFYPVSDIMLRKIRPKATLETSENARKRSIFNKFLEASKIGFNGDSSLCQSRFSRCKNGLGEIIDANMLR</sequence>
<dbReference type="OrthoDB" id="6334967at2759"/>
<feature type="region of interest" description="Disordered" evidence="1">
    <location>
        <begin position="85"/>
        <end position="110"/>
    </location>
</feature>
<dbReference type="EMBL" id="CAJPEX010023240">
    <property type="protein sequence ID" value="CAG0925955.1"/>
    <property type="molecule type" value="Genomic_DNA"/>
</dbReference>
<proteinExistence type="predicted"/>
<feature type="compositionally biased region" description="Acidic residues" evidence="1">
    <location>
        <begin position="86"/>
        <end position="96"/>
    </location>
</feature>
<keyword evidence="3" id="KW-1185">Reference proteome</keyword>
<evidence type="ECO:0000256" key="1">
    <source>
        <dbReference type="SAM" id="MobiDB-lite"/>
    </source>
</evidence>
<organism evidence="2">
    <name type="scientific">Notodromas monacha</name>
    <dbReference type="NCBI Taxonomy" id="399045"/>
    <lineage>
        <taxon>Eukaryota</taxon>
        <taxon>Metazoa</taxon>
        <taxon>Ecdysozoa</taxon>
        <taxon>Arthropoda</taxon>
        <taxon>Crustacea</taxon>
        <taxon>Oligostraca</taxon>
        <taxon>Ostracoda</taxon>
        <taxon>Podocopa</taxon>
        <taxon>Podocopida</taxon>
        <taxon>Cypridocopina</taxon>
        <taxon>Cypridoidea</taxon>
        <taxon>Cyprididae</taxon>
        <taxon>Notodromas</taxon>
    </lineage>
</organism>